<reference evidence="2 3" key="1">
    <citation type="submission" date="2019-08" db="EMBL/GenBank/DDBJ databases">
        <title>Deep-cultivation of Planctomycetes and their phenomic and genomic characterization uncovers novel biology.</title>
        <authorList>
            <person name="Wiegand S."/>
            <person name="Jogler M."/>
            <person name="Boedeker C."/>
            <person name="Pinto D."/>
            <person name="Vollmers J."/>
            <person name="Rivas-Marin E."/>
            <person name="Kohn T."/>
            <person name="Peeters S.H."/>
            <person name="Heuer A."/>
            <person name="Rast P."/>
            <person name="Oberbeckmann S."/>
            <person name="Bunk B."/>
            <person name="Jeske O."/>
            <person name="Meyerdierks A."/>
            <person name="Storesund J.E."/>
            <person name="Kallscheuer N."/>
            <person name="Luecker S."/>
            <person name="Lage O.M."/>
            <person name="Pohl T."/>
            <person name="Merkel B.J."/>
            <person name="Hornburger P."/>
            <person name="Mueller R.-W."/>
            <person name="Bruemmer F."/>
            <person name="Labrenz M."/>
            <person name="Spormann A.M."/>
            <person name="Op den Camp H."/>
            <person name="Overmann J."/>
            <person name="Amann R."/>
            <person name="Jetten M.S.M."/>
            <person name="Mascher T."/>
            <person name="Medema M.H."/>
            <person name="Devos D.P."/>
            <person name="Kaster A.-K."/>
            <person name="Ovreas L."/>
            <person name="Rohde M."/>
            <person name="Galperin M.Y."/>
            <person name="Jogler C."/>
        </authorList>
    </citation>
    <scope>NUCLEOTIDE SEQUENCE [LARGE SCALE GENOMIC DNA]</scope>
    <source>
        <strain evidence="2 3">UC8</strain>
    </source>
</reference>
<keyword evidence="3" id="KW-1185">Reference proteome</keyword>
<sequence>MTRDFNRRHFLAAAATATCVPRCVAAAPRVTGVGLPAVDAMMADFMQQHSVTGASLAITRRGRLVHAAGYGLADPDRQTPVTPLHRFRIASVSKPLTAIAILRLCQRRDLKLTDRVVDVLQLRPTDTAFAAITIDHLLHHSGGFDRQASFDPMFRDEDIAKSQQVALPVSQQAIVDYMLDRPLDFIPGSRYAYSNFGYLLLGQVIERVSGDAYEAFVQREILHPCGERRMQLGRTARSQAAENEVVYVADRPDKTYPSVLTPQRQPVAGPYGHYHLEPMAAHGGWLATATGLVRLASALRRFVWAAPLSAASMQTMVRKPDFVDAEKAVHYGCGVQVRSLKNGKHNLWHNGSLDGTNALWVLRHDDLAWCVLFNQRYGRDRKQLCSLIDAPLHRAVDAVSEWPREDLFERYL</sequence>
<dbReference type="InterPro" id="IPR012338">
    <property type="entry name" value="Beta-lactam/transpept-like"/>
</dbReference>
<name>A0A5B9QVH6_9BACT</name>
<proteinExistence type="predicted"/>
<dbReference type="EMBL" id="CP042914">
    <property type="protein sequence ID" value="QEG41096.1"/>
    <property type="molecule type" value="Genomic_DNA"/>
</dbReference>
<accession>A0A5B9QVH6</accession>
<evidence type="ECO:0000313" key="3">
    <source>
        <dbReference type="Proteomes" id="UP000325286"/>
    </source>
</evidence>
<dbReference type="SUPFAM" id="SSF56601">
    <property type="entry name" value="beta-lactamase/transpeptidase-like"/>
    <property type="match status" value="1"/>
</dbReference>
<dbReference type="InterPro" id="IPR050491">
    <property type="entry name" value="AmpC-like"/>
</dbReference>
<evidence type="ECO:0000313" key="2">
    <source>
        <dbReference type="EMBL" id="QEG41096.1"/>
    </source>
</evidence>
<dbReference type="KEGG" id="rul:UC8_31140"/>
<dbReference type="OrthoDB" id="9797709at2"/>
<dbReference type="InterPro" id="IPR006311">
    <property type="entry name" value="TAT_signal"/>
</dbReference>
<gene>
    <name evidence="2" type="primary">pbpE_2</name>
    <name evidence="2" type="ORF">UC8_31140</name>
</gene>
<dbReference type="Pfam" id="PF00144">
    <property type="entry name" value="Beta-lactamase"/>
    <property type="match status" value="1"/>
</dbReference>
<dbReference type="RefSeq" id="WP_084426236.1">
    <property type="nucleotide sequence ID" value="NZ_CP042914.1"/>
</dbReference>
<dbReference type="PANTHER" id="PTHR46825:SF9">
    <property type="entry name" value="BETA-LACTAMASE-RELATED DOMAIN-CONTAINING PROTEIN"/>
    <property type="match status" value="1"/>
</dbReference>
<dbReference type="Gene3D" id="3.40.710.10">
    <property type="entry name" value="DD-peptidase/beta-lactamase superfamily"/>
    <property type="match status" value="1"/>
</dbReference>
<evidence type="ECO:0000259" key="1">
    <source>
        <dbReference type="Pfam" id="PF00144"/>
    </source>
</evidence>
<protein>
    <submittedName>
        <fullName evidence="2">Penicillin-binding protein 4</fullName>
    </submittedName>
</protein>
<dbReference type="PANTHER" id="PTHR46825">
    <property type="entry name" value="D-ALANYL-D-ALANINE-CARBOXYPEPTIDASE/ENDOPEPTIDASE AMPH"/>
    <property type="match status" value="1"/>
</dbReference>
<dbReference type="AlphaFoldDB" id="A0A5B9QVH6"/>
<feature type="domain" description="Beta-lactamase-related" evidence="1">
    <location>
        <begin position="38"/>
        <end position="382"/>
    </location>
</feature>
<dbReference type="Proteomes" id="UP000325286">
    <property type="component" value="Chromosome"/>
</dbReference>
<organism evidence="2 3">
    <name type="scientific">Roseimaritima ulvae</name>
    <dbReference type="NCBI Taxonomy" id="980254"/>
    <lineage>
        <taxon>Bacteria</taxon>
        <taxon>Pseudomonadati</taxon>
        <taxon>Planctomycetota</taxon>
        <taxon>Planctomycetia</taxon>
        <taxon>Pirellulales</taxon>
        <taxon>Pirellulaceae</taxon>
        <taxon>Roseimaritima</taxon>
    </lineage>
</organism>
<dbReference type="PROSITE" id="PS51318">
    <property type="entry name" value="TAT"/>
    <property type="match status" value="1"/>
</dbReference>
<dbReference type="InterPro" id="IPR001466">
    <property type="entry name" value="Beta-lactam-related"/>
</dbReference>